<proteinExistence type="inferred from homology"/>
<dbReference type="Proteomes" id="UP001140949">
    <property type="component" value="Unassembled WGS sequence"/>
</dbReference>
<keyword evidence="2 6" id="KW-0378">Hydrolase</keyword>
<feature type="signal peptide" evidence="6">
    <location>
        <begin position="1"/>
        <end position="21"/>
    </location>
</feature>
<dbReference type="Pfam" id="PF00722">
    <property type="entry name" value="Glyco_hydro_16"/>
    <property type="match status" value="1"/>
</dbReference>
<evidence type="ECO:0000256" key="4">
    <source>
        <dbReference type="ARBA" id="ARBA00023295"/>
    </source>
</evidence>
<dbReference type="EC" id="2.4.1.207" evidence="6"/>
<keyword evidence="6" id="KW-0134">Cell wall</keyword>
<comment type="similarity">
    <text evidence="6">Belongs to the glycosyl hydrolase 16 family.</text>
</comment>
<keyword evidence="6" id="KW-0964">Secreted</keyword>
<dbReference type="GO" id="GO:0010411">
    <property type="term" value="P:xyloglucan metabolic process"/>
    <property type="evidence" value="ECO:0007669"/>
    <property type="project" value="InterPro"/>
</dbReference>
<keyword evidence="6" id="KW-0732">Signal</keyword>
<feature type="region of interest" description="Disordered" evidence="7">
    <location>
        <begin position="318"/>
        <end position="345"/>
    </location>
</feature>
<dbReference type="EMBL" id="JANAVB010029819">
    <property type="protein sequence ID" value="KAJ6814011.1"/>
    <property type="molecule type" value="Genomic_DNA"/>
</dbReference>
<dbReference type="InterPro" id="IPR010713">
    <property type="entry name" value="XET_C"/>
</dbReference>
<keyword evidence="10" id="KW-1185">Reference proteome</keyword>
<dbReference type="PIRSF" id="PIRSF005604">
    <property type="entry name" value="XET"/>
    <property type="match status" value="1"/>
</dbReference>
<keyword evidence="6" id="KW-0052">Apoplast</keyword>
<evidence type="ECO:0000256" key="3">
    <source>
        <dbReference type="ARBA" id="ARBA00023157"/>
    </source>
</evidence>
<evidence type="ECO:0000313" key="10">
    <source>
        <dbReference type="Proteomes" id="UP001140949"/>
    </source>
</evidence>
<dbReference type="GO" id="GO:0004553">
    <property type="term" value="F:hydrolase activity, hydrolyzing O-glycosyl compounds"/>
    <property type="evidence" value="ECO:0007669"/>
    <property type="project" value="InterPro"/>
</dbReference>
<dbReference type="GO" id="GO:0042546">
    <property type="term" value="P:cell wall biogenesis"/>
    <property type="evidence" value="ECO:0007669"/>
    <property type="project" value="InterPro"/>
</dbReference>
<dbReference type="InterPro" id="IPR044791">
    <property type="entry name" value="Beta-glucanase/XTH"/>
</dbReference>
<feature type="active site" description="Proton donor" evidence="5">
    <location>
        <position position="110"/>
    </location>
</feature>
<dbReference type="GO" id="GO:0071555">
    <property type="term" value="P:cell wall organization"/>
    <property type="evidence" value="ECO:0007669"/>
    <property type="project" value="UniProtKB-KW"/>
</dbReference>
<reference evidence="9" key="2">
    <citation type="submission" date="2023-04" db="EMBL/GenBank/DDBJ databases">
        <authorList>
            <person name="Bruccoleri R.E."/>
            <person name="Oakeley E.J."/>
            <person name="Faust A.-M."/>
            <person name="Dessus-Babus S."/>
            <person name="Altorfer M."/>
            <person name="Burckhardt D."/>
            <person name="Oertli M."/>
            <person name="Naumann U."/>
            <person name="Petersen F."/>
            <person name="Wong J."/>
        </authorList>
    </citation>
    <scope>NUCLEOTIDE SEQUENCE</scope>
    <source>
        <strain evidence="9">GSM-AAB239-AS_SAM_17_03QT</strain>
        <tissue evidence="9">Leaf</tissue>
    </source>
</reference>
<dbReference type="InterPro" id="IPR000757">
    <property type="entry name" value="Beta-glucanase-like"/>
</dbReference>
<evidence type="ECO:0000313" key="9">
    <source>
        <dbReference type="EMBL" id="KAJ6814011.1"/>
    </source>
</evidence>
<accession>A0AAX6FDD1</accession>
<keyword evidence="3" id="KW-1015">Disulfide bond</keyword>
<comment type="caution">
    <text evidence="9">The sequence shown here is derived from an EMBL/GenBank/DDBJ whole genome shotgun (WGS) entry which is preliminary data.</text>
</comment>
<protein>
    <recommendedName>
        <fullName evidence="6">Xyloglucan endotransglucosylase/hydrolase</fullName>
        <ecNumber evidence="6">2.4.1.207</ecNumber>
    </recommendedName>
</protein>
<reference evidence="9" key="1">
    <citation type="journal article" date="2023" name="GigaByte">
        <title>Genome assembly of the bearded iris, Iris pallida Lam.</title>
        <authorList>
            <person name="Bruccoleri R.E."/>
            <person name="Oakeley E.J."/>
            <person name="Faust A.M.E."/>
            <person name="Altorfer M."/>
            <person name="Dessus-Babus S."/>
            <person name="Burckhardt D."/>
            <person name="Oertli M."/>
            <person name="Naumann U."/>
            <person name="Petersen F."/>
            <person name="Wong J."/>
        </authorList>
    </citation>
    <scope>NUCLEOTIDE SEQUENCE</scope>
    <source>
        <strain evidence="9">GSM-AAB239-AS_SAM_17_03QT</strain>
    </source>
</reference>
<dbReference type="Gene3D" id="2.60.120.200">
    <property type="match status" value="1"/>
</dbReference>
<organism evidence="9 10">
    <name type="scientific">Iris pallida</name>
    <name type="common">Sweet iris</name>
    <dbReference type="NCBI Taxonomy" id="29817"/>
    <lineage>
        <taxon>Eukaryota</taxon>
        <taxon>Viridiplantae</taxon>
        <taxon>Streptophyta</taxon>
        <taxon>Embryophyta</taxon>
        <taxon>Tracheophyta</taxon>
        <taxon>Spermatophyta</taxon>
        <taxon>Magnoliopsida</taxon>
        <taxon>Liliopsida</taxon>
        <taxon>Asparagales</taxon>
        <taxon>Iridaceae</taxon>
        <taxon>Iridoideae</taxon>
        <taxon>Irideae</taxon>
        <taxon>Iris</taxon>
    </lineage>
</organism>
<dbReference type="SUPFAM" id="SSF49899">
    <property type="entry name" value="Concanavalin A-like lectins/glucanases"/>
    <property type="match status" value="1"/>
</dbReference>
<evidence type="ECO:0000256" key="5">
    <source>
        <dbReference type="PIRSR" id="PIRSR005604-1"/>
    </source>
</evidence>
<gene>
    <name evidence="9" type="ORF">M6B38_138960</name>
</gene>
<dbReference type="PROSITE" id="PS51762">
    <property type="entry name" value="GH16_2"/>
    <property type="match status" value="1"/>
</dbReference>
<dbReference type="Pfam" id="PF06955">
    <property type="entry name" value="XET_C"/>
    <property type="match status" value="1"/>
</dbReference>
<comment type="subcellular location">
    <subcellularLocation>
        <location evidence="6">Secreted</location>
        <location evidence="6">Cell wall</location>
    </subcellularLocation>
    <subcellularLocation>
        <location evidence="6">Secreted</location>
        <location evidence="6">Extracellular space</location>
        <location evidence="6">Apoplast</location>
    </subcellularLocation>
</comment>
<comment type="function">
    <text evidence="6">Catalyzes xyloglucan endohydrolysis (XEH) and/or endotransglycosylation (XET). Cleaves and religates xyloglucan polymers, an essential constituent of the primary cell wall, and thereby participates in cell wall construction of growing tissues.</text>
</comment>
<sequence>MATQLSALPLLLLFAATFVSATIAFDRVPTISFDEGYTPLFGDGNVVKSSDGRNVNLVLNRWSGAGFISSDLYNHGFFSAAIKLPSDYTAGVVVAFYTSNGDVFEKTHDELDFEFLGNVKGKEWRVQTNVYGNGSTSRGREERYLLPFDPTEEAHRYSILWTADIIIFYIDNIPIREVLRSDAMGGDYPSKPMALYATIWDGSTWATEGGKYRANYKYSPWVAEFSGLVLQGCRTGPLEQYPSAAEGCADSDAQLEAADFANLTPRKLAAMQRFRERYMTYSFCYDVQRYPATFPDCNVIPSEQEKFWRSGDVKVKLEKTRRRRSRRRSRAAARGEAGKGQQAEV</sequence>
<evidence type="ECO:0000256" key="6">
    <source>
        <dbReference type="RuleBase" id="RU361120"/>
    </source>
</evidence>
<dbReference type="AlphaFoldDB" id="A0AAX6FDD1"/>
<evidence type="ECO:0000256" key="7">
    <source>
        <dbReference type="SAM" id="MobiDB-lite"/>
    </source>
</evidence>
<comment type="PTM">
    <text evidence="6">Contains at least one intrachain disulfide bond essential for its enzymatic activity.</text>
</comment>
<evidence type="ECO:0000256" key="1">
    <source>
        <dbReference type="ARBA" id="ARBA00022679"/>
    </source>
</evidence>
<evidence type="ECO:0000259" key="8">
    <source>
        <dbReference type="PROSITE" id="PS51762"/>
    </source>
</evidence>
<feature type="active site" description="Proton donor" evidence="5">
    <location>
        <position position="114"/>
    </location>
</feature>
<feature type="compositionally biased region" description="Basic residues" evidence="7">
    <location>
        <begin position="319"/>
        <end position="331"/>
    </location>
</feature>
<keyword evidence="1 6" id="KW-0808">Transferase</keyword>
<feature type="chain" id="PRO_5043095007" description="Xyloglucan endotransglucosylase/hydrolase" evidence="6">
    <location>
        <begin position="22"/>
        <end position="345"/>
    </location>
</feature>
<dbReference type="PANTHER" id="PTHR31062">
    <property type="entry name" value="XYLOGLUCAN ENDOTRANSGLUCOSYLASE/HYDROLASE PROTEIN 8-RELATED"/>
    <property type="match status" value="1"/>
</dbReference>
<dbReference type="GO" id="GO:0016762">
    <property type="term" value="F:xyloglucan:xyloglucosyl transferase activity"/>
    <property type="evidence" value="ECO:0007669"/>
    <property type="project" value="UniProtKB-EC"/>
</dbReference>
<keyword evidence="6" id="KW-0961">Cell wall biogenesis/degradation</keyword>
<name>A0AAX6FDD1_IRIPA</name>
<feature type="domain" description="GH16" evidence="8">
    <location>
        <begin position="16"/>
        <end position="225"/>
    </location>
</feature>
<evidence type="ECO:0000256" key="2">
    <source>
        <dbReference type="ARBA" id="ARBA00022801"/>
    </source>
</evidence>
<dbReference type="InterPro" id="IPR016455">
    <property type="entry name" value="XTH"/>
</dbReference>
<dbReference type="GO" id="GO:0048046">
    <property type="term" value="C:apoplast"/>
    <property type="evidence" value="ECO:0007669"/>
    <property type="project" value="UniProtKB-SubCell"/>
</dbReference>
<dbReference type="InterPro" id="IPR013320">
    <property type="entry name" value="ConA-like_dom_sf"/>
</dbReference>
<keyword evidence="4 6" id="KW-0326">Glycosidase</keyword>